<reference evidence="1 2" key="1">
    <citation type="submission" date="2018-08" db="EMBL/GenBank/DDBJ databases">
        <title>Recombination of ecologically and evolutionarily significant loci maintains genetic cohesion in the Pseudomonas syringae species complex.</title>
        <authorList>
            <person name="Dillon M."/>
            <person name="Thakur S."/>
            <person name="Almeida R.N.D."/>
            <person name="Weir B.S."/>
            <person name="Guttman D.S."/>
        </authorList>
    </citation>
    <scope>NUCLEOTIDE SEQUENCE [LARGE SCALE GENOMIC DNA]</scope>
    <source>
        <strain evidence="1 2">ICMP 4388</strain>
    </source>
</reference>
<organism evidence="1 2">
    <name type="scientific">Pseudomonas syringae pv. aptata</name>
    <dbReference type="NCBI Taxonomy" id="83167"/>
    <lineage>
        <taxon>Bacteria</taxon>
        <taxon>Pseudomonadati</taxon>
        <taxon>Pseudomonadota</taxon>
        <taxon>Gammaproteobacteria</taxon>
        <taxon>Pseudomonadales</taxon>
        <taxon>Pseudomonadaceae</taxon>
        <taxon>Pseudomonas</taxon>
        <taxon>Pseudomonas syringae</taxon>
    </lineage>
</organism>
<name>A0A0Q0IA30_PSEAP</name>
<dbReference type="AlphaFoldDB" id="A0A0Q0IA30"/>
<sequence length="63" mass="7496">MTSPDQTVLCTNRYDPLDRLAPRYFIQPFADCFVKRGNFIGWYWRCHFSGLNYKIKFVGPIQC</sequence>
<comment type="caution">
    <text evidence="1">The sequence shown here is derived from an EMBL/GenBank/DDBJ whole genome shotgun (WGS) entry which is preliminary data.</text>
</comment>
<evidence type="ECO:0000313" key="2">
    <source>
        <dbReference type="Proteomes" id="UP000274541"/>
    </source>
</evidence>
<dbReference type="Proteomes" id="UP000274541">
    <property type="component" value="Unassembled WGS sequence"/>
</dbReference>
<protein>
    <submittedName>
        <fullName evidence="1">Uncharacterized protein</fullName>
    </submittedName>
</protein>
<dbReference type="EMBL" id="RBPX01000468">
    <property type="protein sequence ID" value="RMO54335.1"/>
    <property type="molecule type" value="Genomic_DNA"/>
</dbReference>
<gene>
    <name evidence="1" type="ORF">ALQ37_102626</name>
</gene>
<accession>A0A0Q0IA30</accession>
<evidence type="ECO:0000313" key="1">
    <source>
        <dbReference type="EMBL" id="RMO54335.1"/>
    </source>
</evidence>
<proteinExistence type="predicted"/>